<dbReference type="PROSITE" id="PS50089">
    <property type="entry name" value="ZF_RING_2"/>
    <property type="match status" value="1"/>
</dbReference>
<comment type="caution">
    <text evidence="11">The sequence shown here is derived from an EMBL/GenBank/DDBJ whole genome shotgun (WGS) entry which is preliminary data.</text>
</comment>
<dbReference type="FunFam" id="3.30.40.10:FF:000552">
    <property type="entry name" value="Anaphase promoting complex subunit, putative"/>
    <property type="match status" value="1"/>
</dbReference>
<dbReference type="Pfam" id="PF12861">
    <property type="entry name" value="zf-ANAPC11"/>
    <property type="match status" value="1"/>
</dbReference>
<dbReference type="InterPro" id="IPR024991">
    <property type="entry name" value="RING-H2_APC11"/>
</dbReference>
<dbReference type="GO" id="GO:0008270">
    <property type="term" value="F:zinc ion binding"/>
    <property type="evidence" value="ECO:0007669"/>
    <property type="project" value="UniProtKB-KW"/>
</dbReference>
<dbReference type="InterPro" id="IPR051031">
    <property type="entry name" value="RING-box_E3_Ubiquitin_Ligase"/>
</dbReference>
<dbReference type="GO" id="GO:0097602">
    <property type="term" value="F:cullin family protein binding"/>
    <property type="evidence" value="ECO:0007669"/>
    <property type="project" value="InterPro"/>
</dbReference>
<dbReference type="EMBL" id="BLLK01000045">
    <property type="protein sequence ID" value="GFH51877.1"/>
    <property type="molecule type" value="Genomic_DNA"/>
</dbReference>
<evidence type="ECO:0000313" key="12">
    <source>
        <dbReference type="Proteomes" id="UP001054902"/>
    </source>
</evidence>
<gene>
    <name evidence="11" type="ORF">CTEN210_08353</name>
</gene>
<feature type="domain" description="RING-type" evidence="10">
    <location>
        <begin position="66"/>
        <end position="119"/>
    </location>
</feature>
<keyword evidence="8" id="KW-0131">Cell cycle</keyword>
<sequence>MSRKRSSDTPIIDASTSDSFDLSASALHTPTESQLKNRPKLRVRIKKFHGVAHWTWNCGDDDDDVCGICQSAYEGVAPGAKYPGDECPVVVGKCRHYFHLQCITTWISTRNSPTCPMCRQEWDLGVETSRDDGNN</sequence>
<dbReference type="SMART" id="SM00744">
    <property type="entry name" value="RINGv"/>
    <property type="match status" value="1"/>
</dbReference>
<accession>A0AAD3CTN3</accession>
<keyword evidence="6" id="KW-0833">Ubl conjugation pathway</keyword>
<dbReference type="PANTHER" id="PTHR11210">
    <property type="entry name" value="RING BOX"/>
    <property type="match status" value="1"/>
</dbReference>
<keyword evidence="2" id="KW-0132">Cell division</keyword>
<reference evidence="11 12" key="1">
    <citation type="journal article" date="2021" name="Sci. Rep.">
        <title>The genome of the diatom Chaetoceros tenuissimus carries an ancient integrated fragment of an extant virus.</title>
        <authorList>
            <person name="Hongo Y."/>
            <person name="Kimura K."/>
            <person name="Takaki Y."/>
            <person name="Yoshida Y."/>
            <person name="Baba S."/>
            <person name="Kobayashi G."/>
            <person name="Nagasaki K."/>
            <person name="Hano T."/>
            <person name="Tomaru Y."/>
        </authorList>
    </citation>
    <scope>NUCLEOTIDE SEQUENCE [LARGE SCALE GENOMIC DNA]</scope>
    <source>
        <strain evidence="11 12">NIES-3715</strain>
    </source>
</reference>
<evidence type="ECO:0000256" key="5">
    <source>
        <dbReference type="ARBA" id="ARBA00022776"/>
    </source>
</evidence>
<dbReference type="SUPFAM" id="SSF57850">
    <property type="entry name" value="RING/U-box"/>
    <property type="match status" value="1"/>
</dbReference>
<evidence type="ECO:0000256" key="2">
    <source>
        <dbReference type="ARBA" id="ARBA00022618"/>
    </source>
</evidence>
<keyword evidence="7" id="KW-0862">Zinc</keyword>
<dbReference type="GO" id="GO:0051301">
    <property type="term" value="P:cell division"/>
    <property type="evidence" value="ECO:0007669"/>
    <property type="project" value="UniProtKB-KW"/>
</dbReference>
<dbReference type="InterPro" id="IPR013083">
    <property type="entry name" value="Znf_RING/FYVE/PHD"/>
</dbReference>
<evidence type="ECO:0000256" key="8">
    <source>
        <dbReference type="ARBA" id="ARBA00023306"/>
    </source>
</evidence>
<protein>
    <recommendedName>
        <fullName evidence="1">Anaphase-promoting complex subunit 11</fullName>
    </recommendedName>
</protein>
<evidence type="ECO:0000256" key="1">
    <source>
        <dbReference type="ARBA" id="ARBA00013928"/>
    </source>
</evidence>
<dbReference type="InterPro" id="IPR011016">
    <property type="entry name" value="Znf_RING-CH"/>
</dbReference>
<keyword evidence="12" id="KW-1185">Reference proteome</keyword>
<evidence type="ECO:0000259" key="10">
    <source>
        <dbReference type="PROSITE" id="PS50089"/>
    </source>
</evidence>
<evidence type="ECO:0000313" key="11">
    <source>
        <dbReference type="EMBL" id="GFH51877.1"/>
    </source>
</evidence>
<dbReference type="Proteomes" id="UP001054902">
    <property type="component" value="Unassembled WGS sequence"/>
</dbReference>
<dbReference type="AlphaFoldDB" id="A0AAD3CTN3"/>
<evidence type="ECO:0000256" key="4">
    <source>
        <dbReference type="ARBA" id="ARBA00022771"/>
    </source>
</evidence>
<dbReference type="InterPro" id="IPR001841">
    <property type="entry name" value="Znf_RING"/>
</dbReference>
<dbReference type="SMART" id="SM00184">
    <property type="entry name" value="RING"/>
    <property type="match status" value="1"/>
</dbReference>
<keyword evidence="3" id="KW-0479">Metal-binding</keyword>
<evidence type="ECO:0000256" key="7">
    <source>
        <dbReference type="ARBA" id="ARBA00022833"/>
    </source>
</evidence>
<name>A0AAD3CTN3_9STRA</name>
<keyword evidence="4 9" id="KW-0863">Zinc-finger</keyword>
<keyword evidence="5" id="KW-0498">Mitosis</keyword>
<evidence type="ECO:0000256" key="6">
    <source>
        <dbReference type="ARBA" id="ARBA00022786"/>
    </source>
</evidence>
<evidence type="ECO:0000256" key="9">
    <source>
        <dbReference type="PROSITE-ProRule" id="PRU00175"/>
    </source>
</evidence>
<dbReference type="Gene3D" id="3.30.40.10">
    <property type="entry name" value="Zinc/RING finger domain, C3HC4 (zinc finger)"/>
    <property type="match status" value="1"/>
</dbReference>
<dbReference type="CDD" id="cd16456">
    <property type="entry name" value="RING-H2_APC11"/>
    <property type="match status" value="1"/>
</dbReference>
<proteinExistence type="predicted"/>
<organism evidence="11 12">
    <name type="scientific">Chaetoceros tenuissimus</name>
    <dbReference type="NCBI Taxonomy" id="426638"/>
    <lineage>
        <taxon>Eukaryota</taxon>
        <taxon>Sar</taxon>
        <taxon>Stramenopiles</taxon>
        <taxon>Ochrophyta</taxon>
        <taxon>Bacillariophyta</taxon>
        <taxon>Coscinodiscophyceae</taxon>
        <taxon>Chaetocerotophycidae</taxon>
        <taxon>Chaetocerotales</taxon>
        <taxon>Chaetocerotaceae</taxon>
        <taxon>Chaetoceros</taxon>
    </lineage>
</organism>
<dbReference type="GO" id="GO:0061630">
    <property type="term" value="F:ubiquitin protein ligase activity"/>
    <property type="evidence" value="ECO:0007669"/>
    <property type="project" value="InterPro"/>
</dbReference>
<dbReference type="GO" id="GO:0005680">
    <property type="term" value="C:anaphase-promoting complex"/>
    <property type="evidence" value="ECO:0007669"/>
    <property type="project" value="InterPro"/>
</dbReference>
<dbReference type="GO" id="GO:0031145">
    <property type="term" value="P:anaphase-promoting complex-dependent catabolic process"/>
    <property type="evidence" value="ECO:0007669"/>
    <property type="project" value="InterPro"/>
</dbReference>
<evidence type="ECO:0000256" key="3">
    <source>
        <dbReference type="ARBA" id="ARBA00022723"/>
    </source>
</evidence>